<dbReference type="AlphaFoldDB" id="A0A813HWB6"/>
<gene>
    <name evidence="1" type="ORF">PGLA1383_LOCUS56588</name>
</gene>
<sequence length="112" mass="12468">MLAAIERRSSGEFALTATITQVGEYDSFGKFVCSRACADPCWPAFRQPLLPASAPFENPYRRSQTYQASLERAYLCSYVLQVTWAQPKELGALSLKARRVPTVHAPALDDQL</sequence>
<evidence type="ECO:0000313" key="1">
    <source>
        <dbReference type="EMBL" id="CAE8642036.1"/>
    </source>
</evidence>
<organism evidence="1 2">
    <name type="scientific">Polarella glacialis</name>
    <name type="common">Dinoflagellate</name>
    <dbReference type="NCBI Taxonomy" id="89957"/>
    <lineage>
        <taxon>Eukaryota</taxon>
        <taxon>Sar</taxon>
        <taxon>Alveolata</taxon>
        <taxon>Dinophyceae</taxon>
        <taxon>Suessiales</taxon>
        <taxon>Suessiaceae</taxon>
        <taxon>Polarella</taxon>
    </lineage>
</organism>
<protein>
    <submittedName>
        <fullName evidence="1">Uncharacterized protein</fullName>
    </submittedName>
</protein>
<keyword evidence="2" id="KW-1185">Reference proteome</keyword>
<reference evidence="1" key="1">
    <citation type="submission" date="2021-02" db="EMBL/GenBank/DDBJ databases">
        <authorList>
            <person name="Dougan E. K."/>
            <person name="Rhodes N."/>
            <person name="Thang M."/>
            <person name="Chan C."/>
        </authorList>
    </citation>
    <scope>NUCLEOTIDE SEQUENCE</scope>
</reference>
<dbReference type="EMBL" id="CAJNNV010033080">
    <property type="protein sequence ID" value="CAE8642036.1"/>
    <property type="molecule type" value="Genomic_DNA"/>
</dbReference>
<name>A0A813HWB6_POLGL</name>
<dbReference type="Proteomes" id="UP000654075">
    <property type="component" value="Unassembled WGS sequence"/>
</dbReference>
<proteinExistence type="predicted"/>
<comment type="caution">
    <text evidence="1">The sequence shown here is derived from an EMBL/GenBank/DDBJ whole genome shotgun (WGS) entry which is preliminary data.</text>
</comment>
<evidence type="ECO:0000313" key="2">
    <source>
        <dbReference type="Proteomes" id="UP000654075"/>
    </source>
</evidence>
<accession>A0A813HWB6</accession>